<accession>A0A0B5QTG4</accession>
<dbReference type="EMBL" id="CP010086">
    <property type="protein sequence ID" value="AJH01338.2"/>
    <property type="molecule type" value="Genomic_DNA"/>
</dbReference>
<proteinExistence type="predicted"/>
<evidence type="ECO:0000313" key="2">
    <source>
        <dbReference type="EMBL" id="AJH01338.2"/>
    </source>
</evidence>
<evidence type="ECO:0000256" key="1">
    <source>
        <dbReference type="SAM" id="MobiDB-lite"/>
    </source>
</evidence>
<dbReference type="InterPro" id="IPR003329">
    <property type="entry name" value="Cytidylyl_trans"/>
</dbReference>
<dbReference type="Proteomes" id="UP000031866">
    <property type="component" value="Chromosome"/>
</dbReference>
<dbReference type="PANTHER" id="PTHR42866">
    <property type="entry name" value="3-DEOXY-MANNO-OCTULOSONATE CYTIDYLYLTRANSFERASE"/>
    <property type="match status" value="1"/>
</dbReference>
<organism evidence="2 3">
    <name type="scientific">Clostridium beijerinckii</name>
    <name type="common">Clostridium MP</name>
    <dbReference type="NCBI Taxonomy" id="1520"/>
    <lineage>
        <taxon>Bacteria</taxon>
        <taxon>Bacillati</taxon>
        <taxon>Bacillota</taxon>
        <taxon>Clostridia</taxon>
        <taxon>Eubacteriales</taxon>
        <taxon>Clostridiaceae</taxon>
        <taxon>Clostridium</taxon>
    </lineage>
</organism>
<evidence type="ECO:0008006" key="4">
    <source>
        <dbReference type="Google" id="ProtNLM"/>
    </source>
</evidence>
<reference evidence="3" key="1">
    <citation type="submission" date="2014-12" db="EMBL/GenBank/DDBJ databases">
        <title>Genome sequence of Clostridium beijerinckii strain 59B.</title>
        <authorList>
            <person name="Little G.T."/>
            <person name="Minton N.P."/>
        </authorList>
    </citation>
    <scope>NUCLEOTIDE SEQUENCE [LARGE SCALE GENOMIC DNA]</scope>
    <source>
        <strain evidence="3">59B</strain>
    </source>
</reference>
<dbReference type="GO" id="GO:0005829">
    <property type="term" value="C:cytosol"/>
    <property type="evidence" value="ECO:0007669"/>
    <property type="project" value="TreeGrafter"/>
</dbReference>
<dbReference type="STRING" id="1520.LF65_04809"/>
<dbReference type="CDD" id="cd02518">
    <property type="entry name" value="GT2_SpsF"/>
    <property type="match status" value="1"/>
</dbReference>
<evidence type="ECO:0000313" key="3">
    <source>
        <dbReference type="Proteomes" id="UP000031866"/>
    </source>
</evidence>
<dbReference type="InterPro" id="IPR029044">
    <property type="entry name" value="Nucleotide-diphossugar_trans"/>
</dbReference>
<protein>
    <recommendedName>
        <fullName evidence="4">3-deoxy-manno-octulosonate cytidylyltransferase</fullName>
    </recommendedName>
</protein>
<sequence>MQMYNNRGKIVATIEARMTSSRLPGKVLMDFCGKTDLQHIVERLGRSKYIDEIVVATTINEEDDPIIDLCKNIGCKYYRGSEEDVLLRVLEAAKSVEADYIVEITGDCPVTDWRHSDHIIEMFFSGEYDYVSNTIERTFPRGFDTQIFPVRILAEVNEITQNPVDHEHVSIYIYTHPEKYKLLNWKADEKMNHPQFEITLDTIEDYEFIKQIYEILYLKDFDFSAQDVVNLLIKHPHMIKSLENTDRKDPFKEQKEWKEKHEKTI</sequence>
<feature type="region of interest" description="Disordered" evidence="1">
    <location>
        <begin position="244"/>
        <end position="265"/>
    </location>
</feature>
<name>A0A0B5QTG4_CLOBE</name>
<dbReference type="SUPFAM" id="SSF53448">
    <property type="entry name" value="Nucleotide-diphospho-sugar transferases"/>
    <property type="match status" value="1"/>
</dbReference>
<dbReference type="PANTHER" id="PTHR42866:SF1">
    <property type="entry name" value="SPORE COAT POLYSACCHARIDE BIOSYNTHESIS PROTEIN SPSF"/>
    <property type="match status" value="1"/>
</dbReference>
<dbReference type="Gene3D" id="3.90.550.10">
    <property type="entry name" value="Spore Coat Polysaccharide Biosynthesis Protein SpsA, Chain A"/>
    <property type="match status" value="1"/>
</dbReference>
<dbReference type="Pfam" id="PF02348">
    <property type="entry name" value="CTP_transf_3"/>
    <property type="match status" value="1"/>
</dbReference>
<gene>
    <name evidence="2" type="ORF">LF65_04809</name>
</gene>
<dbReference type="KEGG" id="cbei:LF65_04809"/>
<dbReference type="AlphaFoldDB" id="A0A0B5QTG4"/>
<dbReference type="OrthoDB" id="9815559at2"/>